<feature type="compositionally biased region" description="Basic and acidic residues" evidence="1">
    <location>
        <begin position="112"/>
        <end position="121"/>
    </location>
</feature>
<dbReference type="HOGENOM" id="CLU_1661328_0_0_1"/>
<name>A0A0A2VIQ8_PARBA</name>
<dbReference type="Proteomes" id="UP000002059">
    <property type="component" value="Partially assembled WGS sequence"/>
</dbReference>
<dbReference type="AlphaFoldDB" id="A0A0A2VIQ8"/>
<dbReference type="eggNOG" id="KOG1721">
    <property type="taxonomic scope" value="Eukaryota"/>
</dbReference>
<dbReference type="RefSeq" id="XP_002789865.2">
    <property type="nucleotide sequence ID" value="XM_002789819.2"/>
</dbReference>
<evidence type="ECO:0000313" key="3">
    <source>
        <dbReference type="Proteomes" id="UP000002059"/>
    </source>
</evidence>
<dbReference type="GeneID" id="9093059"/>
<dbReference type="KEGG" id="pbl:PAAG_12537"/>
<dbReference type="EMBL" id="KN294022">
    <property type="protein sequence ID" value="KGQ00809.1"/>
    <property type="molecule type" value="Genomic_DNA"/>
</dbReference>
<dbReference type="VEuPathDB" id="FungiDB:PAAG_12537"/>
<feature type="region of interest" description="Disordered" evidence="1">
    <location>
        <begin position="77"/>
        <end position="159"/>
    </location>
</feature>
<reference evidence="2 3" key="1">
    <citation type="journal article" date="2011" name="PLoS Genet.">
        <title>Comparative genomic analysis of human fungal pathogens causing paracoccidioidomycosis.</title>
        <authorList>
            <person name="Desjardins C.A."/>
            <person name="Champion M.D."/>
            <person name="Holder J.W."/>
            <person name="Muszewska A."/>
            <person name="Goldberg J."/>
            <person name="Bailao A.M."/>
            <person name="Brigido M.M."/>
            <person name="Ferreira M.E."/>
            <person name="Garcia A.M."/>
            <person name="Grynberg M."/>
            <person name="Gujja S."/>
            <person name="Heiman D.I."/>
            <person name="Henn M.R."/>
            <person name="Kodira C.D."/>
            <person name="Leon-Narvaez H."/>
            <person name="Longo L.V."/>
            <person name="Ma L.J."/>
            <person name="Malavazi I."/>
            <person name="Matsuo A.L."/>
            <person name="Morais F.V."/>
            <person name="Pereira M."/>
            <person name="Rodriguez-Brito S."/>
            <person name="Sakthikumar S."/>
            <person name="Salem-Izacc S.M."/>
            <person name="Sykes S.M."/>
            <person name="Teixeira M.M."/>
            <person name="Vallejo M.C."/>
            <person name="Walter M.E."/>
            <person name="Yandava C."/>
            <person name="Young S."/>
            <person name="Zeng Q."/>
            <person name="Zucker J."/>
            <person name="Felipe M.S."/>
            <person name="Goldman G.H."/>
            <person name="Haas B.J."/>
            <person name="McEwen J.G."/>
            <person name="Nino-Vega G."/>
            <person name="Puccia R."/>
            <person name="San-Blas G."/>
            <person name="Soares C.M."/>
            <person name="Birren B.W."/>
            <person name="Cuomo C.A."/>
        </authorList>
    </citation>
    <scope>NUCLEOTIDE SEQUENCE [LARGE SCALE GENOMIC DNA]</scope>
    <source>
        <strain evidence="3">ATCC MYA-826 / Pb01</strain>
    </source>
</reference>
<organism evidence="2 3">
    <name type="scientific">Paracoccidioides lutzii (strain ATCC MYA-826 / Pb01)</name>
    <name type="common">Paracoccidioides brasiliensis</name>
    <dbReference type="NCBI Taxonomy" id="502779"/>
    <lineage>
        <taxon>Eukaryota</taxon>
        <taxon>Fungi</taxon>
        <taxon>Dikarya</taxon>
        <taxon>Ascomycota</taxon>
        <taxon>Pezizomycotina</taxon>
        <taxon>Eurotiomycetes</taxon>
        <taxon>Eurotiomycetidae</taxon>
        <taxon>Onygenales</taxon>
        <taxon>Ajellomycetaceae</taxon>
        <taxon>Paracoccidioides</taxon>
    </lineage>
</organism>
<keyword evidence="3" id="KW-1185">Reference proteome</keyword>
<evidence type="ECO:0000256" key="1">
    <source>
        <dbReference type="SAM" id="MobiDB-lite"/>
    </source>
</evidence>
<sequence>MVKMFKCKGCGHEMQFQQNYLHHTQTGQTLQFIHCSFTFDSLCKLRSHRQSIHPKEFDESRKMIQNPEVVAKMYNHKNTSGDISGGSTAKTMGSINSSPRSSGAVSILAARTGERETREQKPVIGFGQWRSLQRSKPRTPVGKNDQSPVSEPNGMGREI</sequence>
<gene>
    <name evidence="2" type="ORF">PAAG_12537</name>
</gene>
<evidence type="ECO:0000313" key="2">
    <source>
        <dbReference type="EMBL" id="KGQ00809.1"/>
    </source>
</evidence>
<dbReference type="OrthoDB" id="6077919at2759"/>
<feature type="compositionally biased region" description="Polar residues" evidence="1">
    <location>
        <begin position="77"/>
        <end position="104"/>
    </location>
</feature>
<dbReference type="STRING" id="502779.A0A0A2VIQ8"/>
<accession>A0A0A2VIQ8</accession>
<proteinExistence type="predicted"/>
<protein>
    <submittedName>
        <fullName evidence="2">Uncharacterized protein</fullName>
    </submittedName>
</protein>